<reference evidence="8 9" key="1">
    <citation type="journal article" date="2019" name="Int. J. Syst. Evol. Microbiol.">
        <title>The Global Catalogue of Microorganisms (GCM) 10K type strain sequencing project: providing services to taxonomists for standard genome sequencing and annotation.</title>
        <authorList>
            <consortium name="The Broad Institute Genomics Platform"/>
            <consortium name="The Broad Institute Genome Sequencing Center for Infectious Disease"/>
            <person name="Wu L."/>
            <person name="Ma J."/>
        </authorList>
    </citation>
    <scope>NUCLEOTIDE SEQUENCE [LARGE SCALE GENOMIC DNA]</scope>
    <source>
        <strain evidence="8 9">NBRC 111368</strain>
    </source>
</reference>
<feature type="transmembrane region" description="Helical" evidence="6">
    <location>
        <begin position="364"/>
        <end position="384"/>
    </location>
</feature>
<keyword evidence="9" id="KW-1185">Reference proteome</keyword>
<feature type="domain" description="SSD" evidence="7">
    <location>
        <begin position="264"/>
        <end position="389"/>
    </location>
</feature>
<keyword evidence="2" id="KW-1003">Cell membrane</keyword>
<feature type="transmembrane region" description="Helical" evidence="6">
    <location>
        <begin position="647"/>
        <end position="674"/>
    </location>
</feature>
<dbReference type="GO" id="GO:0005886">
    <property type="term" value="C:plasma membrane"/>
    <property type="evidence" value="ECO:0007669"/>
    <property type="project" value="UniProtKB-SubCell"/>
</dbReference>
<dbReference type="InterPro" id="IPR050545">
    <property type="entry name" value="Mycobact_MmpL"/>
</dbReference>
<feature type="transmembrane region" description="Helical" evidence="6">
    <location>
        <begin position="681"/>
        <end position="702"/>
    </location>
</feature>
<dbReference type="Pfam" id="PF03176">
    <property type="entry name" value="MMPL"/>
    <property type="match status" value="2"/>
</dbReference>
<organism evidence="8 9">
    <name type="scientific">Halobium palmae</name>
    <dbReference type="NCBI Taxonomy" id="1776492"/>
    <lineage>
        <taxon>Archaea</taxon>
        <taxon>Methanobacteriati</taxon>
        <taxon>Methanobacteriota</taxon>
        <taxon>Stenosarchaea group</taxon>
        <taxon>Halobacteria</taxon>
        <taxon>Halobacteriales</taxon>
        <taxon>Haloferacaceae</taxon>
        <taxon>Halobium</taxon>
    </lineage>
</organism>
<feature type="transmembrane region" description="Helical" evidence="6">
    <location>
        <begin position="21"/>
        <end position="39"/>
    </location>
</feature>
<dbReference type="SUPFAM" id="SSF82866">
    <property type="entry name" value="Multidrug efflux transporter AcrB transmembrane domain"/>
    <property type="match status" value="2"/>
</dbReference>
<dbReference type="EMBL" id="JBHSWU010000168">
    <property type="protein sequence ID" value="MFC6724389.1"/>
    <property type="molecule type" value="Genomic_DNA"/>
</dbReference>
<feature type="transmembrane region" description="Helical" evidence="6">
    <location>
        <begin position="428"/>
        <end position="447"/>
    </location>
</feature>
<evidence type="ECO:0000256" key="3">
    <source>
        <dbReference type="ARBA" id="ARBA00022692"/>
    </source>
</evidence>
<dbReference type="PROSITE" id="PS50156">
    <property type="entry name" value="SSD"/>
    <property type="match status" value="2"/>
</dbReference>
<feature type="transmembrane region" description="Helical" evidence="6">
    <location>
        <begin position="335"/>
        <end position="352"/>
    </location>
</feature>
<feature type="transmembrane region" description="Helical" evidence="6">
    <location>
        <begin position="708"/>
        <end position="733"/>
    </location>
</feature>
<sequence>MDYQRLIDWVDHRIVNSPGRIVVAFLLVTLVMGIGLGGVSTSSGTQQFAEGIPSEEALTNVNEEFSPAFEPDTGSTQLIQRGDNVLSKPQLLNMLHTQERIEDREGLRVTSTSSAATVVAQTIDPNATTIEQQIDTIEGATPTRIDRAVRTSADNPAFGGTLSNDFNRKSASASATIGVVTHEVPAGLSSGSGQGGSSPLTPIQQRIQRIAETTGGDITVFGSGIVSDEFSSVITDSLLIVTPAAVLFILLFLVYAYRDLLDLLLGSFALLMAVIWTFGFLGLAGIPFSQMMIAVPPLLLAVGIDFGIHAINRYREDRKETDSVGAAMRRATDQLLVAFFIVTGTTVIGFLANLASDLGPIKDFGIVAAIGIVFTFLIFGIFLPSAKVWIDRRRDSWPVPTFSREPLGQEGSALGEALRLGVVISKRVPAFFLVLMLLFSASAGYYATGVDTSFTQEDFLPPAETPDYLEQLPEPFAPADYSVVSTLNYLEDKFTTTQGGNVVIYLETRMTDPTVLESIHRAGDDPPDTFVSEDRHAEESSIVTVIRSRAEQDPEFRRLVQRNDRDGNGIPDRNLEQVYDYLLESSSRDRALQYIAEDYRSARITYAVKADADQSEITADAQKVAKDYRGDAIATGSTVVFQDISGLIFASALQSLAIALAGTVIFLLGIYWILEGLPSLGIANTVPIAVAVAAVAGTMRLLGISFNAFTATILALTIGLGIDYSVHIVHRFVDERREYPLFRALDRTVRGTGGALASSMLTTTFGIGVLVLSLLSVLGQFGVLTALSVAYSFVASLLVLPSVLVLWDRLRGHDAELSLDEQGVGRPDGEPREVTG</sequence>
<feature type="transmembrane region" description="Helical" evidence="6">
    <location>
        <begin position="263"/>
        <end position="286"/>
    </location>
</feature>
<feature type="transmembrane region" description="Helical" evidence="6">
    <location>
        <begin position="754"/>
        <end position="775"/>
    </location>
</feature>
<dbReference type="InterPro" id="IPR000731">
    <property type="entry name" value="SSD"/>
</dbReference>
<dbReference type="AlphaFoldDB" id="A0ABD5RY69"/>
<accession>A0ABD5RY69</accession>
<keyword evidence="3 6" id="KW-0812">Transmembrane</keyword>
<feature type="transmembrane region" description="Helical" evidence="6">
    <location>
        <begin position="237"/>
        <end position="256"/>
    </location>
</feature>
<feature type="domain" description="SSD" evidence="7">
    <location>
        <begin position="680"/>
        <end position="806"/>
    </location>
</feature>
<keyword evidence="4 6" id="KW-1133">Transmembrane helix</keyword>
<evidence type="ECO:0000313" key="8">
    <source>
        <dbReference type="EMBL" id="MFC6724389.1"/>
    </source>
</evidence>
<protein>
    <submittedName>
        <fullName evidence="8">RND family transporter</fullName>
    </submittedName>
</protein>
<comment type="caution">
    <text evidence="8">The sequence shown here is derived from an EMBL/GenBank/DDBJ whole genome shotgun (WGS) entry which is preliminary data.</text>
</comment>
<dbReference type="Proteomes" id="UP001596328">
    <property type="component" value="Unassembled WGS sequence"/>
</dbReference>
<proteinExistence type="predicted"/>
<feature type="transmembrane region" description="Helical" evidence="6">
    <location>
        <begin position="781"/>
        <end position="807"/>
    </location>
</feature>
<evidence type="ECO:0000256" key="1">
    <source>
        <dbReference type="ARBA" id="ARBA00004651"/>
    </source>
</evidence>
<name>A0ABD5RY69_9EURY</name>
<dbReference type="Gene3D" id="1.20.1640.10">
    <property type="entry name" value="Multidrug efflux transporter AcrB transmembrane domain"/>
    <property type="match status" value="2"/>
</dbReference>
<evidence type="ECO:0000313" key="9">
    <source>
        <dbReference type="Proteomes" id="UP001596328"/>
    </source>
</evidence>
<dbReference type="PANTHER" id="PTHR33406:SF13">
    <property type="entry name" value="MEMBRANE PROTEIN YDFJ"/>
    <property type="match status" value="1"/>
</dbReference>
<dbReference type="InterPro" id="IPR004869">
    <property type="entry name" value="MMPL_dom"/>
</dbReference>
<keyword evidence="5 6" id="KW-0472">Membrane</keyword>
<evidence type="ECO:0000256" key="4">
    <source>
        <dbReference type="ARBA" id="ARBA00022989"/>
    </source>
</evidence>
<evidence type="ECO:0000256" key="5">
    <source>
        <dbReference type="ARBA" id="ARBA00023136"/>
    </source>
</evidence>
<comment type="subcellular location">
    <subcellularLocation>
        <location evidence="1">Cell membrane</location>
        <topology evidence="1">Multi-pass membrane protein</topology>
    </subcellularLocation>
</comment>
<evidence type="ECO:0000259" key="7">
    <source>
        <dbReference type="PROSITE" id="PS50156"/>
    </source>
</evidence>
<evidence type="ECO:0000256" key="6">
    <source>
        <dbReference type="SAM" id="Phobius"/>
    </source>
</evidence>
<dbReference type="PANTHER" id="PTHR33406">
    <property type="entry name" value="MEMBRANE PROTEIN MJ1562-RELATED"/>
    <property type="match status" value="1"/>
</dbReference>
<gene>
    <name evidence="8" type="ORF">ACFQE1_08385</name>
</gene>
<evidence type="ECO:0000256" key="2">
    <source>
        <dbReference type="ARBA" id="ARBA00022475"/>
    </source>
</evidence>
<feature type="transmembrane region" description="Helical" evidence="6">
    <location>
        <begin position="292"/>
        <end position="314"/>
    </location>
</feature>